<proteinExistence type="predicted"/>
<dbReference type="Proteomes" id="UP000334340">
    <property type="component" value="Unassembled WGS sequence"/>
</dbReference>
<dbReference type="InterPro" id="IPR029058">
    <property type="entry name" value="AB_hydrolase_fold"/>
</dbReference>
<dbReference type="InterPro" id="IPR051218">
    <property type="entry name" value="Sec_MonoDiacylglyc_Lipase"/>
</dbReference>
<dbReference type="SUPFAM" id="SSF53474">
    <property type="entry name" value="alpha/beta-Hydrolases"/>
    <property type="match status" value="1"/>
</dbReference>
<keyword evidence="3" id="KW-1185">Reference proteome</keyword>
<feature type="domain" description="Fungal lipase-type" evidence="1">
    <location>
        <begin position="125"/>
        <end position="249"/>
    </location>
</feature>
<evidence type="ECO:0000313" key="2">
    <source>
        <dbReference type="EMBL" id="VUZ86485.1"/>
    </source>
</evidence>
<accession>A0A564ZMD0</accession>
<dbReference type="PANTHER" id="PTHR45856:SF24">
    <property type="entry name" value="FUNGAL LIPASE-LIKE DOMAIN-CONTAINING PROTEIN"/>
    <property type="match status" value="1"/>
</dbReference>
<dbReference type="GO" id="GO:0006629">
    <property type="term" value="P:lipid metabolic process"/>
    <property type="evidence" value="ECO:0007669"/>
    <property type="project" value="InterPro"/>
</dbReference>
<protein>
    <submittedName>
        <fullName evidence="2">Lipase (Class 3)</fullName>
    </submittedName>
</protein>
<evidence type="ECO:0000259" key="1">
    <source>
        <dbReference type="Pfam" id="PF01764"/>
    </source>
</evidence>
<dbReference type="PANTHER" id="PTHR45856">
    <property type="entry name" value="ALPHA/BETA-HYDROLASES SUPERFAMILY PROTEIN"/>
    <property type="match status" value="1"/>
</dbReference>
<name>A0A564ZMD0_9BACT</name>
<organism evidence="2 3">
    <name type="scientific">Candidatus Methylomirabilis lanthanidiphila</name>
    <dbReference type="NCBI Taxonomy" id="2211376"/>
    <lineage>
        <taxon>Bacteria</taxon>
        <taxon>Candidatus Methylomirabilota</taxon>
        <taxon>Candidatus Methylomirabilia</taxon>
        <taxon>Candidatus Methylomirabilales</taxon>
        <taxon>Candidatus Methylomirabilaceae</taxon>
        <taxon>Candidatus Methylomirabilis</taxon>
    </lineage>
</organism>
<evidence type="ECO:0000313" key="3">
    <source>
        <dbReference type="Proteomes" id="UP000334340"/>
    </source>
</evidence>
<sequence length="328" mass="35859">MKLSFLLLATTALLRSARRQRLDWRQAMRRSYALLSLGGLLLAGCASTPTSSERTWMLEQYAAWAPDVAFYAPIAQAAYRRSPGMPTIPNTQFVRVTDLPVSGAVPGTTTTYVLGTDDVAHRHYIGIEGTQDFRQLLTDADAVPREDNTLTIRVHPGFAAVARAVDEDLKAKRLLKAGYTVGLTGHSLGGAAALLLAMRLEKAGETVERLVTFGQPRVTDTAGISAFNRLTQKTTRVVGCDDVVPFVPSRGYTHGGNVLLLLDSPYFEAAREDLSRRPFAVALLELMNVRDGDAFRGHQMATYIARLAQPHTKPWTYTAVNPIVCSGR</sequence>
<dbReference type="Pfam" id="PF01764">
    <property type="entry name" value="Lipase_3"/>
    <property type="match status" value="1"/>
</dbReference>
<dbReference type="InterPro" id="IPR002921">
    <property type="entry name" value="Fungal_lipase-type"/>
</dbReference>
<gene>
    <name evidence="2" type="ORF">MELA_02888</name>
</gene>
<dbReference type="AlphaFoldDB" id="A0A564ZMD0"/>
<reference evidence="2 3" key="1">
    <citation type="submission" date="2019-07" db="EMBL/GenBank/DDBJ databases">
        <authorList>
            <person name="Cremers G."/>
        </authorList>
    </citation>
    <scope>NUCLEOTIDE SEQUENCE [LARGE SCALE GENOMIC DNA]</scope>
</reference>
<dbReference type="EMBL" id="CABIKM010000062">
    <property type="protein sequence ID" value="VUZ86485.1"/>
    <property type="molecule type" value="Genomic_DNA"/>
</dbReference>
<dbReference type="Gene3D" id="3.40.50.1820">
    <property type="entry name" value="alpha/beta hydrolase"/>
    <property type="match status" value="1"/>
</dbReference>